<comment type="caution">
    <text evidence="2">The sequence shown here is derived from an EMBL/GenBank/DDBJ whole genome shotgun (WGS) entry which is preliminary data.</text>
</comment>
<evidence type="ECO:0000313" key="3">
    <source>
        <dbReference type="Proteomes" id="UP000035088"/>
    </source>
</evidence>
<accession>G7H464</accession>
<reference evidence="2 3" key="1">
    <citation type="submission" date="2011-11" db="EMBL/GenBank/DDBJ databases">
        <title>Whole genome shotgun sequence of Gordonia araii NBRC 100433.</title>
        <authorList>
            <person name="Yoshida Y."/>
            <person name="Hosoyama A."/>
            <person name="Tsuchikane K."/>
            <person name="Katsumata H."/>
            <person name="Yamazaki S."/>
            <person name="Fujita N."/>
        </authorList>
    </citation>
    <scope>NUCLEOTIDE SEQUENCE [LARGE SCALE GENOMIC DNA]</scope>
    <source>
        <strain evidence="2 3">NBRC 100433</strain>
    </source>
</reference>
<feature type="domain" description="Type VII secretion system protein EccE" evidence="1">
    <location>
        <begin position="65"/>
        <end position="108"/>
    </location>
</feature>
<protein>
    <recommendedName>
        <fullName evidence="1">Type VII secretion system protein EccE domain-containing protein</fullName>
    </recommendedName>
</protein>
<gene>
    <name evidence="2" type="ORF">GOARA_061_00780</name>
</gene>
<dbReference type="STRING" id="1073574.GOARA_061_00780"/>
<dbReference type="EMBL" id="BAEE01000061">
    <property type="protein sequence ID" value="GAB10639.1"/>
    <property type="molecule type" value="Genomic_DNA"/>
</dbReference>
<evidence type="ECO:0000313" key="2">
    <source>
        <dbReference type="EMBL" id="GAB10639.1"/>
    </source>
</evidence>
<sequence>MPVEVDLVVTEHRYCGAGPLASAYRATLGPLPIAAVRRVVAVLRIPVTDLYARPRNEGSGSSPSGAGFALRAATVMTRRLAARLAAHGMRATVCSADHLAEHTDHLVGPRLFPRDGRESFPLDVQAGPNGVSSSGVVWRTFALRPDCSPAALAAVAADDAVSTTTILRLTGPVSAPRLHGLFGTTEIPGVGRVLRSSAAAMDPLPKRQLAALHSRLPGGASLAGTPELPAGSECLRHWRFRVGDDGPIIGADPAGRAVTLPLFSSARHPVEFAGGQWQAGLLLGRCIAAGAAISVHTAVPARWQHLLTRIDDPCVFALGAVVPGSRAALIEVDLFDESTPEPDAPYRFRLTRAGSGVPVEQDAAATTWARIDCTSEDPSSVAVALPGAGFDVATVAAAPERDLAAVR</sequence>
<evidence type="ECO:0000259" key="1">
    <source>
        <dbReference type="Pfam" id="PF11203"/>
    </source>
</evidence>
<proteinExistence type="predicted"/>
<keyword evidence="3" id="KW-1185">Reference proteome</keyword>
<organism evidence="2 3">
    <name type="scientific">Gordonia araii NBRC 100433</name>
    <dbReference type="NCBI Taxonomy" id="1073574"/>
    <lineage>
        <taxon>Bacteria</taxon>
        <taxon>Bacillati</taxon>
        <taxon>Actinomycetota</taxon>
        <taxon>Actinomycetes</taxon>
        <taxon>Mycobacteriales</taxon>
        <taxon>Gordoniaceae</taxon>
        <taxon>Gordonia</taxon>
    </lineage>
</organism>
<dbReference type="AlphaFoldDB" id="G7H464"/>
<name>G7H464_9ACTN</name>
<dbReference type="Pfam" id="PF11203">
    <property type="entry name" value="EccE"/>
    <property type="match status" value="1"/>
</dbReference>
<dbReference type="InterPro" id="IPR050051">
    <property type="entry name" value="EccE_dom"/>
</dbReference>
<dbReference type="Proteomes" id="UP000035088">
    <property type="component" value="Unassembled WGS sequence"/>
</dbReference>